<evidence type="ECO:0000256" key="4">
    <source>
        <dbReference type="ARBA" id="ARBA00022989"/>
    </source>
</evidence>
<comment type="subcellular location">
    <subcellularLocation>
        <location evidence="1">Cell membrane</location>
        <topology evidence="1">Multi-pass membrane protein</topology>
    </subcellularLocation>
</comment>
<evidence type="ECO:0000313" key="8">
    <source>
        <dbReference type="EMBL" id="ENO15778.1"/>
    </source>
</evidence>
<evidence type="ECO:0000313" key="9">
    <source>
        <dbReference type="Proteomes" id="UP000013165"/>
    </source>
</evidence>
<comment type="caution">
    <text evidence="8">The sequence shown here is derived from an EMBL/GenBank/DDBJ whole genome shotgun (WGS) entry which is preliminary data.</text>
</comment>
<keyword evidence="9" id="KW-1185">Reference proteome</keyword>
<dbReference type="InterPro" id="IPR050189">
    <property type="entry name" value="MFS_Efflux_Transporters"/>
</dbReference>
<evidence type="ECO:0000256" key="3">
    <source>
        <dbReference type="ARBA" id="ARBA00022692"/>
    </source>
</evidence>
<feature type="transmembrane region" description="Helical" evidence="6">
    <location>
        <begin position="292"/>
        <end position="312"/>
    </location>
</feature>
<dbReference type="PANTHER" id="PTHR43124:SF10">
    <property type="entry name" value="PURINE EFFLUX PUMP PBUE"/>
    <property type="match status" value="1"/>
</dbReference>
<dbReference type="PROSITE" id="PS50850">
    <property type="entry name" value="MFS"/>
    <property type="match status" value="1"/>
</dbReference>
<proteinExistence type="predicted"/>
<reference evidence="8 9" key="1">
    <citation type="journal article" date="2013" name="Genome Announc.">
        <title>Genome Sequence of the Polycyclic Aromatic Hydrocarbon-Degrading Bacterium Strain Marinobacter nanhaiticus D15-8WT.</title>
        <authorList>
            <person name="Cui Z."/>
            <person name="Gao W."/>
            <person name="Li Q."/>
            <person name="Xu G."/>
            <person name="Zheng L."/>
        </authorList>
    </citation>
    <scope>NUCLEOTIDE SEQUENCE [LARGE SCALE GENOMIC DNA]</scope>
    <source>
        <strain evidence="8 9">D15-8W</strain>
    </source>
</reference>
<feature type="transmembrane region" description="Helical" evidence="6">
    <location>
        <begin position="98"/>
        <end position="123"/>
    </location>
</feature>
<dbReference type="InterPro" id="IPR011701">
    <property type="entry name" value="MFS"/>
</dbReference>
<feature type="transmembrane region" description="Helical" evidence="6">
    <location>
        <begin position="135"/>
        <end position="154"/>
    </location>
</feature>
<dbReference type="OrthoDB" id="2957247at2"/>
<dbReference type="Pfam" id="PF07690">
    <property type="entry name" value="MFS_1"/>
    <property type="match status" value="1"/>
</dbReference>
<dbReference type="SUPFAM" id="SSF103473">
    <property type="entry name" value="MFS general substrate transporter"/>
    <property type="match status" value="1"/>
</dbReference>
<accession>N6X3Y8</accession>
<evidence type="ECO:0000256" key="1">
    <source>
        <dbReference type="ARBA" id="ARBA00004651"/>
    </source>
</evidence>
<evidence type="ECO:0000256" key="6">
    <source>
        <dbReference type="SAM" id="Phobius"/>
    </source>
</evidence>
<dbReference type="PANTHER" id="PTHR43124">
    <property type="entry name" value="PURINE EFFLUX PUMP PBUE"/>
    <property type="match status" value="1"/>
</dbReference>
<evidence type="ECO:0000256" key="5">
    <source>
        <dbReference type="ARBA" id="ARBA00023136"/>
    </source>
</evidence>
<feature type="transmembrane region" description="Helical" evidence="6">
    <location>
        <begin position="266"/>
        <end position="286"/>
    </location>
</feature>
<dbReference type="GO" id="GO:0022857">
    <property type="term" value="F:transmembrane transporter activity"/>
    <property type="evidence" value="ECO:0007669"/>
    <property type="project" value="InterPro"/>
</dbReference>
<dbReference type="HOGENOM" id="CLU_058221_0_0_6"/>
<organism evidence="8 9">
    <name type="scientific">Marinobacter nanhaiticus D15-8W</name>
    <dbReference type="NCBI Taxonomy" id="626887"/>
    <lineage>
        <taxon>Bacteria</taxon>
        <taxon>Pseudomonadati</taxon>
        <taxon>Pseudomonadota</taxon>
        <taxon>Gammaproteobacteria</taxon>
        <taxon>Pseudomonadales</taxon>
        <taxon>Marinobacteraceae</taxon>
        <taxon>Marinobacter</taxon>
    </lineage>
</organism>
<feature type="transmembrane region" description="Helical" evidence="6">
    <location>
        <begin position="42"/>
        <end position="66"/>
    </location>
</feature>
<sequence length="379" mass="37382">MSPALRLGAVGFGLIAVCYGFARFAFGLFLPQIDSDLALGSTLAGVIAGGSFLSYCIAIVASAYLTERVGPRAVSVGAALVAAAGMAGIALAPDALSLAGAVMLAGSSTGLASPPMAVAVAAAVRRDRQDATNTVINAGTSAGVALSGPIALLIGGQWRLAFVAFAVVALGLAVAAARSIPAAPGRSGAAAGVIPPIDSNVARLIGAAFLMGAASTALWSFGGKLATLRLGWEATGIGALWVAIGAAGITGGGAGALVSRFGIDRVHWVFLATMAAGILEAGASFATPVTTLGGGALFGAAYVMLTGVYLVWGVTALPHRPATGLMVAFLTIAIGQTVGAPVFGFLLEQFGPDYAVVSFACLGLVAGLARANRVVAQLR</sequence>
<feature type="transmembrane region" description="Helical" evidence="6">
    <location>
        <begin position="73"/>
        <end position="92"/>
    </location>
</feature>
<keyword evidence="3 6" id="KW-0812">Transmembrane</keyword>
<feature type="transmembrane region" description="Helical" evidence="6">
    <location>
        <begin position="201"/>
        <end position="219"/>
    </location>
</feature>
<dbReference type="AlphaFoldDB" id="N6X3Y8"/>
<evidence type="ECO:0000256" key="2">
    <source>
        <dbReference type="ARBA" id="ARBA00022475"/>
    </source>
</evidence>
<protein>
    <submittedName>
        <fullName evidence="8">MFS transporter</fullName>
    </submittedName>
</protein>
<keyword evidence="2" id="KW-1003">Cell membrane</keyword>
<keyword evidence="5 6" id="KW-0472">Membrane</keyword>
<dbReference type="eggNOG" id="COG2814">
    <property type="taxonomic scope" value="Bacteria"/>
</dbReference>
<dbReference type="Gene3D" id="1.20.1250.20">
    <property type="entry name" value="MFS general substrate transporter like domains"/>
    <property type="match status" value="1"/>
</dbReference>
<dbReference type="STRING" id="626887.J057_10516"/>
<dbReference type="EMBL" id="APLQ01000011">
    <property type="protein sequence ID" value="ENO15778.1"/>
    <property type="molecule type" value="Genomic_DNA"/>
</dbReference>
<evidence type="ECO:0000259" key="7">
    <source>
        <dbReference type="PROSITE" id="PS50850"/>
    </source>
</evidence>
<dbReference type="PATRIC" id="fig|626887.3.peg.2106"/>
<feature type="transmembrane region" description="Helical" evidence="6">
    <location>
        <begin position="353"/>
        <end position="371"/>
    </location>
</feature>
<dbReference type="InterPro" id="IPR036259">
    <property type="entry name" value="MFS_trans_sf"/>
</dbReference>
<feature type="transmembrane region" description="Helical" evidence="6">
    <location>
        <begin position="160"/>
        <end position="180"/>
    </location>
</feature>
<feature type="domain" description="Major facilitator superfamily (MFS) profile" evidence="7">
    <location>
        <begin position="1"/>
        <end position="378"/>
    </location>
</feature>
<dbReference type="GO" id="GO:0005886">
    <property type="term" value="C:plasma membrane"/>
    <property type="evidence" value="ECO:0007669"/>
    <property type="project" value="UniProtKB-SubCell"/>
</dbReference>
<feature type="transmembrane region" description="Helical" evidence="6">
    <location>
        <begin position="324"/>
        <end position="347"/>
    </location>
</feature>
<dbReference type="RefSeq" id="WP_004580068.1">
    <property type="nucleotide sequence ID" value="NZ_AP028878.1"/>
</dbReference>
<dbReference type="Proteomes" id="UP000013165">
    <property type="component" value="Unassembled WGS sequence"/>
</dbReference>
<dbReference type="InterPro" id="IPR020846">
    <property type="entry name" value="MFS_dom"/>
</dbReference>
<feature type="transmembrane region" description="Helical" evidence="6">
    <location>
        <begin position="239"/>
        <end position="259"/>
    </location>
</feature>
<name>N6X3Y8_9GAMM</name>
<gene>
    <name evidence="8" type="ORF">J057_10516</name>
</gene>
<feature type="transmembrane region" description="Helical" evidence="6">
    <location>
        <begin position="7"/>
        <end position="30"/>
    </location>
</feature>
<keyword evidence="4 6" id="KW-1133">Transmembrane helix</keyword>